<evidence type="ECO:0000256" key="3">
    <source>
        <dbReference type="PROSITE-ProRule" id="PRU00023"/>
    </source>
</evidence>
<dbReference type="PROSITE" id="PS50297">
    <property type="entry name" value="ANK_REP_REGION"/>
    <property type="match status" value="4"/>
</dbReference>
<name>A0A135T6Y4_9PEZI</name>
<proteinExistence type="predicted"/>
<evidence type="ECO:0000256" key="1">
    <source>
        <dbReference type="ARBA" id="ARBA00022737"/>
    </source>
</evidence>
<keyword evidence="6" id="KW-1185">Reference proteome</keyword>
<dbReference type="PANTHER" id="PTHR24198">
    <property type="entry name" value="ANKYRIN REPEAT AND PROTEIN KINASE DOMAIN-CONTAINING PROTEIN"/>
    <property type="match status" value="1"/>
</dbReference>
<feature type="compositionally biased region" description="Acidic residues" evidence="4">
    <location>
        <begin position="632"/>
        <end position="643"/>
    </location>
</feature>
<dbReference type="SUPFAM" id="SSF48403">
    <property type="entry name" value="Ankyrin repeat"/>
    <property type="match status" value="2"/>
</dbReference>
<feature type="repeat" description="ANK" evidence="3">
    <location>
        <begin position="254"/>
        <end position="286"/>
    </location>
</feature>
<evidence type="ECO:0000256" key="4">
    <source>
        <dbReference type="SAM" id="MobiDB-lite"/>
    </source>
</evidence>
<dbReference type="InterPro" id="IPR036770">
    <property type="entry name" value="Ankyrin_rpt-contain_sf"/>
</dbReference>
<dbReference type="Pfam" id="PF12796">
    <property type="entry name" value="Ank_2"/>
    <property type="match status" value="3"/>
</dbReference>
<organism evidence="5 6">
    <name type="scientific">Colletotrichum salicis</name>
    <dbReference type="NCBI Taxonomy" id="1209931"/>
    <lineage>
        <taxon>Eukaryota</taxon>
        <taxon>Fungi</taxon>
        <taxon>Dikarya</taxon>
        <taxon>Ascomycota</taxon>
        <taxon>Pezizomycotina</taxon>
        <taxon>Sordariomycetes</taxon>
        <taxon>Hypocreomycetidae</taxon>
        <taxon>Glomerellales</taxon>
        <taxon>Glomerellaceae</taxon>
        <taxon>Colletotrichum</taxon>
        <taxon>Colletotrichum acutatum species complex</taxon>
    </lineage>
</organism>
<dbReference type="PROSITE" id="PS50088">
    <property type="entry name" value="ANK_REPEAT"/>
    <property type="match status" value="4"/>
</dbReference>
<reference evidence="5 6" key="1">
    <citation type="submission" date="2014-02" db="EMBL/GenBank/DDBJ databases">
        <title>The genome sequence of Colletotrichum salicis CBS 607.94.</title>
        <authorList>
            <person name="Baroncelli R."/>
            <person name="Thon M.R."/>
        </authorList>
    </citation>
    <scope>NUCLEOTIDE SEQUENCE [LARGE SCALE GENOMIC DNA]</scope>
    <source>
        <strain evidence="5 6">CBS 607.94</strain>
    </source>
</reference>
<feature type="repeat" description="ANK" evidence="3">
    <location>
        <begin position="50"/>
        <end position="82"/>
    </location>
</feature>
<keyword evidence="1" id="KW-0677">Repeat</keyword>
<feature type="repeat" description="ANK" evidence="3">
    <location>
        <begin position="83"/>
        <end position="115"/>
    </location>
</feature>
<evidence type="ECO:0000313" key="5">
    <source>
        <dbReference type="EMBL" id="KXH43879.1"/>
    </source>
</evidence>
<dbReference type="AlphaFoldDB" id="A0A135T6Y4"/>
<feature type="region of interest" description="Disordered" evidence="4">
    <location>
        <begin position="598"/>
        <end position="643"/>
    </location>
</feature>
<dbReference type="STRING" id="1209931.A0A135T6Y4"/>
<dbReference type="OrthoDB" id="4835660at2759"/>
<protein>
    <submittedName>
        <fullName evidence="5">Uncharacterized protein</fullName>
    </submittedName>
</protein>
<dbReference type="PANTHER" id="PTHR24198:SF165">
    <property type="entry name" value="ANKYRIN REPEAT-CONTAINING PROTEIN-RELATED"/>
    <property type="match status" value="1"/>
</dbReference>
<gene>
    <name evidence="5" type="ORF">CSAL01_01795</name>
</gene>
<keyword evidence="2 3" id="KW-0040">ANK repeat</keyword>
<dbReference type="SMART" id="SM00248">
    <property type="entry name" value="ANK"/>
    <property type="match status" value="11"/>
</dbReference>
<evidence type="ECO:0000256" key="2">
    <source>
        <dbReference type="ARBA" id="ARBA00023043"/>
    </source>
</evidence>
<accession>A0A135T6Y4</accession>
<dbReference type="Gene3D" id="1.25.40.20">
    <property type="entry name" value="Ankyrin repeat-containing domain"/>
    <property type="match status" value="4"/>
</dbReference>
<dbReference type="InterPro" id="IPR002110">
    <property type="entry name" value="Ankyrin_rpt"/>
</dbReference>
<dbReference type="EMBL" id="JFFI01002087">
    <property type="protein sequence ID" value="KXH43879.1"/>
    <property type="molecule type" value="Genomic_DNA"/>
</dbReference>
<feature type="repeat" description="ANK" evidence="3">
    <location>
        <begin position="370"/>
        <end position="402"/>
    </location>
</feature>
<comment type="caution">
    <text evidence="5">The sequence shown here is derived from an EMBL/GenBank/DDBJ whole genome shotgun (WGS) entry which is preliminary data.</text>
</comment>
<dbReference type="Pfam" id="PF00023">
    <property type="entry name" value="Ank"/>
    <property type="match status" value="2"/>
</dbReference>
<evidence type="ECO:0000313" key="6">
    <source>
        <dbReference type="Proteomes" id="UP000070121"/>
    </source>
</evidence>
<dbReference type="Proteomes" id="UP000070121">
    <property type="component" value="Unassembled WGS sequence"/>
</dbReference>
<dbReference type="PRINTS" id="PR01415">
    <property type="entry name" value="ANKYRIN"/>
</dbReference>
<sequence length="643" mass="70530">MFQVLRSQNPLPIGWQSHSTEHQRWGLDGVIDELLSLGANPDSLDSMSPSRTLPLHLAAASDNLGAVEKLLAAGASIESRTVFGDTPLHKATRPGTSRVIKLLLDHGASIGTNSYGWLPLTHASVWARFAATEALLQHRKLEEYSPTALSYSPLYFAVSRVHVAIFVENIEIVKYLLSLNANPNSCTTEESTPLHQAVEFPQIVKILMDHRANINKEAADRQTALSRAVVGNHKETVKLMLATPKNTADFSIEKVQNALANAVYDDHVEIVAELLEAGADVNLVDEHDAPLICSAMLVESPAMLRAIPEHNPDLTKTDTEGNTLLHYIDKLTPSPPLSEAIQALCKEEVLQYLLSKDAILASLANPLSGNALNPIHIACRISSLPMVQMLLEKGADIDMTSEGVLGDDPELRAGSFSYPIISACLAGSSKIVKHILDRNVPLNIKDELDRTPAHLACDNSCEILHLLQIPDLHFARVDKVGRVPLHYAVLSRQADLVKAILELSKQAGIGIDVQDSDGWTPLLWAVRASAVWKWEDRPIKHDEVVSLLLDMGANTDTYGRGPDKPWSVLVIAHYHQAHRSLIHPQHDFVEEGFEWDKDIDDSTSEPSHGEPLRSGNEGDLQRVVPEVVNDQFNDEIVGDDEGS</sequence>